<dbReference type="RefSeq" id="WP_205257185.1">
    <property type="nucleotide sequence ID" value="NZ_BAAAPV010000001.1"/>
</dbReference>
<accession>A0A939C5N6</accession>
<dbReference type="AlphaFoldDB" id="A0A939C5N6"/>
<evidence type="ECO:0000313" key="2">
    <source>
        <dbReference type="Proteomes" id="UP000663801"/>
    </source>
</evidence>
<comment type="caution">
    <text evidence="1">The sequence shown here is derived from an EMBL/GenBank/DDBJ whole genome shotgun (WGS) entry which is preliminary data.</text>
</comment>
<name>A0A939C5N6_9ACTN</name>
<dbReference type="EMBL" id="JAERWL010000009">
    <property type="protein sequence ID" value="MBM9477089.1"/>
    <property type="molecule type" value="Genomic_DNA"/>
</dbReference>
<evidence type="ECO:0000313" key="1">
    <source>
        <dbReference type="EMBL" id="MBM9477089.1"/>
    </source>
</evidence>
<protein>
    <submittedName>
        <fullName evidence="1">Uncharacterized protein</fullName>
    </submittedName>
</protein>
<sequence length="67" mass="7181">MAFLWRYVDEAGVVADGPAVTFPSQESAEDWLDEQESALLDDGVSAVILFDEQQALSGPLPLGADRA</sequence>
<proteinExistence type="predicted"/>
<gene>
    <name evidence="1" type="ORF">JL107_11580</name>
</gene>
<reference evidence="1" key="1">
    <citation type="submission" date="2021-01" db="EMBL/GenBank/DDBJ databases">
        <title>KCTC 19127 draft genome.</title>
        <authorList>
            <person name="An D."/>
        </authorList>
    </citation>
    <scope>NUCLEOTIDE SEQUENCE</scope>
    <source>
        <strain evidence="1">KCTC 19127</strain>
    </source>
</reference>
<keyword evidence="2" id="KW-1185">Reference proteome</keyword>
<dbReference type="Proteomes" id="UP000663801">
    <property type="component" value="Unassembled WGS sequence"/>
</dbReference>
<organism evidence="1 2">
    <name type="scientific">Nakamurella flavida</name>
    <dbReference type="NCBI Taxonomy" id="363630"/>
    <lineage>
        <taxon>Bacteria</taxon>
        <taxon>Bacillati</taxon>
        <taxon>Actinomycetota</taxon>
        <taxon>Actinomycetes</taxon>
        <taxon>Nakamurellales</taxon>
        <taxon>Nakamurellaceae</taxon>
        <taxon>Nakamurella</taxon>
    </lineage>
</organism>